<dbReference type="InterPro" id="IPR011990">
    <property type="entry name" value="TPR-like_helical_dom_sf"/>
</dbReference>
<feature type="domain" description="LA2681-like HEPN" evidence="2">
    <location>
        <begin position="312"/>
        <end position="477"/>
    </location>
</feature>
<gene>
    <name evidence="3" type="ORF">EHQ31_13345</name>
</gene>
<protein>
    <recommendedName>
        <fullName evidence="2">LA2681-like HEPN domain-containing protein</fullName>
    </recommendedName>
</protein>
<reference evidence="4" key="1">
    <citation type="journal article" date="2019" name="PLoS Negl. Trop. Dis.">
        <title>Revisiting the worldwide diversity of Leptospira species in the environment.</title>
        <authorList>
            <person name="Vincent A.T."/>
            <person name="Schiettekatte O."/>
            <person name="Bourhy P."/>
            <person name="Veyrier F.J."/>
            <person name="Picardeau M."/>
        </authorList>
    </citation>
    <scope>NUCLEOTIDE SEQUENCE [LARGE SCALE GENOMIC DNA]</scope>
    <source>
        <strain evidence="4">201800278</strain>
    </source>
</reference>
<comment type="caution">
    <text evidence="3">The sequence shown here is derived from an EMBL/GenBank/DDBJ whole genome shotgun (WGS) entry which is preliminary data.</text>
</comment>
<feature type="coiled-coil region" evidence="1">
    <location>
        <begin position="220"/>
        <end position="247"/>
    </location>
</feature>
<evidence type="ECO:0000259" key="2">
    <source>
        <dbReference type="Pfam" id="PF18733"/>
    </source>
</evidence>
<dbReference type="RefSeq" id="WP_135572924.1">
    <property type="nucleotide sequence ID" value="NZ_RQFN01000024.1"/>
</dbReference>
<sequence>MDINDELKQAEELLELGNISESLQKILNYLSYSKPESKDLKNIYSDYKAGCLLIDIGDLNRNHELINKGISIIDSQRYDNFISKISRDYNLGNGKKALFDAKRKQEHGKYSSELLKIAIQAKNYYIRCLNSDEDISAEFKYQILVNAANALDVCGRPTEALFFYNQALTINPKRFEAHASKSTALKWLNDLSGLHTEQMMLVTKYHLQKALKYAPSYSNIDELKRRLELLELSLSKINEDLINYNEKHRLKYKFSYQNSRKDYLINNSLYLSHHSCYCSCIDARTDDILGNYFIPNRKGLNRKVTLLRLLRRIITEYIFARDLLFKNLNPKSNNLNSEESLRASYRICYGTLDKIARLIVLSEIGEFKNNENLIFESFWRNKPKLKEKAMTSESYNLFALYSIATDLELKEGELRFFKEWRNAFEHSLIVLTNSENKNINQERIITISKSKLLENLPKLLRVIRSAIFSTIFLLKEEKD</sequence>
<dbReference type="EMBL" id="RQFO01000016">
    <property type="protein sequence ID" value="TGL01750.1"/>
    <property type="molecule type" value="Genomic_DNA"/>
</dbReference>
<dbReference type="Gene3D" id="1.25.40.10">
    <property type="entry name" value="Tetratricopeptide repeat domain"/>
    <property type="match status" value="1"/>
</dbReference>
<dbReference type="Proteomes" id="UP000297465">
    <property type="component" value="Unassembled WGS sequence"/>
</dbReference>
<keyword evidence="1" id="KW-0175">Coiled coil</keyword>
<dbReference type="Pfam" id="PF18733">
    <property type="entry name" value="HEPN_LA2681"/>
    <property type="match status" value="1"/>
</dbReference>
<organism evidence="3 4">
    <name type="scientific">Leptospira montravelensis</name>
    <dbReference type="NCBI Taxonomy" id="2484961"/>
    <lineage>
        <taxon>Bacteria</taxon>
        <taxon>Pseudomonadati</taxon>
        <taxon>Spirochaetota</taxon>
        <taxon>Spirochaetia</taxon>
        <taxon>Leptospirales</taxon>
        <taxon>Leptospiraceae</taxon>
        <taxon>Leptospira</taxon>
    </lineage>
</organism>
<proteinExistence type="predicted"/>
<name>A0ABY2LQ39_9LEPT</name>
<evidence type="ECO:0000256" key="1">
    <source>
        <dbReference type="SAM" id="Coils"/>
    </source>
</evidence>
<evidence type="ECO:0000313" key="3">
    <source>
        <dbReference type="EMBL" id="TGL01750.1"/>
    </source>
</evidence>
<evidence type="ECO:0000313" key="4">
    <source>
        <dbReference type="Proteomes" id="UP000297465"/>
    </source>
</evidence>
<dbReference type="InterPro" id="IPR040826">
    <property type="entry name" value="HEPN_LA2681"/>
</dbReference>
<dbReference type="SUPFAM" id="SSF48452">
    <property type="entry name" value="TPR-like"/>
    <property type="match status" value="1"/>
</dbReference>
<keyword evidence="4" id="KW-1185">Reference proteome</keyword>
<accession>A0ABY2LQ39</accession>